<feature type="binding site" evidence="5">
    <location>
        <position position="333"/>
    </location>
    <ligand>
        <name>substrate</name>
    </ligand>
</feature>
<dbReference type="PROSITE" id="PS00878">
    <property type="entry name" value="ODR_DC_2_1"/>
    <property type="match status" value="1"/>
</dbReference>
<dbReference type="Pfam" id="PF02784">
    <property type="entry name" value="Orn_Arg_deC_N"/>
    <property type="match status" value="1"/>
</dbReference>
<feature type="binding site" evidence="5">
    <location>
        <position position="296"/>
    </location>
    <ligand>
        <name>substrate</name>
    </ligand>
</feature>
<dbReference type="HAMAP" id="MF_02120">
    <property type="entry name" value="LysA"/>
    <property type="match status" value="1"/>
</dbReference>
<comment type="catalytic activity">
    <reaction evidence="5 8">
        <text>meso-2,6-diaminopimelate + H(+) = L-lysine + CO2</text>
        <dbReference type="Rhea" id="RHEA:15101"/>
        <dbReference type="ChEBI" id="CHEBI:15378"/>
        <dbReference type="ChEBI" id="CHEBI:16526"/>
        <dbReference type="ChEBI" id="CHEBI:32551"/>
        <dbReference type="ChEBI" id="CHEBI:57791"/>
        <dbReference type="EC" id="4.1.1.20"/>
    </reaction>
</comment>
<comment type="function">
    <text evidence="5">Specifically catalyzes the decarboxylation of meso-diaminopimelate (meso-DAP) to L-lysine.</text>
</comment>
<feature type="binding site" evidence="5">
    <location>
        <position position="251"/>
    </location>
    <ligand>
        <name>pyridoxal 5'-phosphate</name>
        <dbReference type="ChEBI" id="CHEBI:597326"/>
    </ligand>
</feature>
<dbReference type="UniPathway" id="UPA00034">
    <property type="reaction ID" value="UER00027"/>
</dbReference>
<feature type="binding site" evidence="5">
    <location>
        <position position="337"/>
    </location>
    <ligand>
        <name>substrate</name>
    </ligand>
</feature>
<feature type="binding site" evidence="5">
    <location>
        <begin position="293"/>
        <end position="296"/>
    </location>
    <ligand>
        <name>pyridoxal 5'-phosphate</name>
        <dbReference type="ChEBI" id="CHEBI:597326"/>
    </ligand>
</feature>
<sequence length="443" mass="49217">MEAMLRGTMRINERGHLEIGGCDCVELAQKLGTPLFVMDEALIRDNCRRYKNAFARCYPAEVRIAYAAKAFFVLAMAKLVDEEGLWLDVASGGELFTALQAKFPPQRIYLHGNFKSDDELTMALRHRVGRIVVDSFEELERLNELARHHATVADILLRVTPGIEAHTHEFIRTGQFDTKFGFSLTDGIALEATERALSSPHLRLHGFHCHIGSQVFETEPYRVATEQMFAFADQVRRATGFATAELNLGGGLGVRYTPDDDPPGIETFAAALCAAVQEMAQRFRFDLPTLVIEPGRSIVGEAGTTLYTIGVVKAIPQVRTYVSVDGGMSDNPRPALYGARYFALIANKADQPADKVVTVAGKHCESDILIRDIALADPQPGDILAVFTTGAYHYSMASNYNRFPRPAVVFVRDGKARLVVRRETWDDLLRCDVWDDMVISGWT</sequence>
<evidence type="ECO:0000313" key="11">
    <source>
        <dbReference type="Proteomes" id="UP000236173"/>
    </source>
</evidence>
<evidence type="ECO:0000256" key="4">
    <source>
        <dbReference type="ARBA" id="ARBA00023239"/>
    </source>
</evidence>
<reference evidence="11" key="1">
    <citation type="submission" date="2017-09" db="EMBL/GenBank/DDBJ databases">
        <title>Metaegenomics of thermophilic ammonia-oxidizing enrichment culture.</title>
        <authorList>
            <person name="Kato S."/>
            <person name="Suzuki K."/>
        </authorList>
    </citation>
    <scope>NUCLEOTIDE SEQUENCE [LARGE SCALE GENOMIC DNA]</scope>
</reference>
<keyword evidence="2 5" id="KW-0210">Decarboxylase</keyword>
<dbReference type="InterPro" id="IPR000183">
    <property type="entry name" value="Orn/DAP/Arg_de-COase"/>
</dbReference>
<dbReference type="CDD" id="cd06828">
    <property type="entry name" value="PLPDE_III_DapDC"/>
    <property type="match status" value="1"/>
</dbReference>
<dbReference type="NCBIfam" id="TIGR01048">
    <property type="entry name" value="lysA"/>
    <property type="match status" value="1"/>
</dbReference>
<keyword evidence="5" id="KW-0028">Amino-acid biosynthesis</keyword>
<dbReference type="InterPro" id="IPR022653">
    <property type="entry name" value="De-COase2_pyr-phos_BS"/>
</dbReference>
<dbReference type="InterPro" id="IPR022644">
    <property type="entry name" value="De-COase2_N"/>
</dbReference>
<dbReference type="EMBL" id="BEHT01000019">
    <property type="protein sequence ID" value="GBC99047.1"/>
    <property type="molecule type" value="Genomic_DNA"/>
</dbReference>
<keyword evidence="3 5" id="KW-0663">Pyridoxal phosphate</keyword>
<evidence type="ECO:0000256" key="3">
    <source>
        <dbReference type="ARBA" id="ARBA00022898"/>
    </source>
</evidence>
<dbReference type="InterPro" id="IPR029066">
    <property type="entry name" value="PLP-binding_barrel"/>
</dbReference>
<feature type="modified residue" description="N6-(pyridoxal phosphate)lysine" evidence="5 7">
    <location>
        <position position="69"/>
    </location>
</feature>
<dbReference type="EC" id="4.1.1.20" evidence="5 6"/>
<dbReference type="PRINTS" id="PR01181">
    <property type="entry name" value="DAPDCRBXLASE"/>
</dbReference>
<dbReference type="InterPro" id="IPR002986">
    <property type="entry name" value="DAP_deCOOHase_LysA"/>
</dbReference>
<keyword evidence="4 5" id="KW-0456">Lyase</keyword>
<comment type="subunit">
    <text evidence="5">Homodimer.</text>
</comment>
<evidence type="ECO:0000256" key="7">
    <source>
        <dbReference type="PIRSR" id="PIRSR600183-50"/>
    </source>
</evidence>
<dbReference type="GO" id="GO:0030170">
    <property type="term" value="F:pyridoxal phosphate binding"/>
    <property type="evidence" value="ECO:0007669"/>
    <property type="project" value="UniProtKB-UniRule"/>
</dbReference>
<dbReference type="Gene3D" id="2.40.37.10">
    <property type="entry name" value="Lyase, Ornithine Decarboxylase, Chain A, domain 1"/>
    <property type="match status" value="1"/>
</dbReference>
<dbReference type="SUPFAM" id="SSF50621">
    <property type="entry name" value="Alanine racemase C-terminal domain-like"/>
    <property type="match status" value="1"/>
</dbReference>
<evidence type="ECO:0000313" key="10">
    <source>
        <dbReference type="EMBL" id="GBC99047.1"/>
    </source>
</evidence>
<dbReference type="Proteomes" id="UP000236173">
    <property type="component" value="Unassembled WGS sequence"/>
</dbReference>
<comment type="similarity">
    <text evidence="5">Belongs to the Orn/Lys/Arg decarboxylase class-II family. LysA subfamily.</text>
</comment>
<organism evidence="10 11">
    <name type="scientific">Candidatus Fervidibacter japonicus</name>
    <dbReference type="NCBI Taxonomy" id="2035412"/>
    <lineage>
        <taxon>Bacteria</taxon>
        <taxon>Candidatus Fervidibacterota</taxon>
        <taxon>Candidatus Fervidibacter</taxon>
    </lineage>
</organism>
<dbReference type="SUPFAM" id="SSF51419">
    <property type="entry name" value="PLP-binding barrel"/>
    <property type="match status" value="1"/>
</dbReference>
<comment type="pathway">
    <text evidence="5 8">Amino-acid biosynthesis; L-lysine biosynthesis via DAP pathway; L-lysine from DL-2,6-diaminopimelate: step 1/1.</text>
</comment>
<dbReference type="InterPro" id="IPR009006">
    <property type="entry name" value="Ala_racemase/Decarboxylase_C"/>
</dbReference>
<dbReference type="PANTHER" id="PTHR43727">
    <property type="entry name" value="DIAMINOPIMELATE DECARBOXYLASE"/>
    <property type="match status" value="1"/>
</dbReference>
<comment type="cofactor">
    <cofactor evidence="1 5 7 8">
        <name>pyridoxal 5'-phosphate</name>
        <dbReference type="ChEBI" id="CHEBI:597326"/>
    </cofactor>
</comment>
<feature type="binding site" evidence="5">
    <location>
        <position position="392"/>
    </location>
    <ligand>
        <name>pyridoxal 5'-phosphate</name>
        <dbReference type="ChEBI" id="CHEBI:597326"/>
    </ligand>
</feature>
<name>A0A2H5XD33_9BACT</name>
<dbReference type="FunFam" id="3.20.20.10:FF:000003">
    <property type="entry name" value="Diaminopimelate decarboxylase"/>
    <property type="match status" value="1"/>
</dbReference>
<feature type="binding site" evidence="5">
    <location>
        <position position="392"/>
    </location>
    <ligand>
        <name>substrate</name>
    </ligand>
</feature>
<dbReference type="PRINTS" id="PR01179">
    <property type="entry name" value="ODADCRBXLASE"/>
</dbReference>
<evidence type="ECO:0000256" key="5">
    <source>
        <dbReference type="HAMAP-Rule" id="MF_02120"/>
    </source>
</evidence>
<evidence type="ECO:0000256" key="1">
    <source>
        <dbReference type="ARBA" id="ARBA00001933"/>
    </source>
</evidence>
<feature type="binding site" evidence="5">
    <location>
        <position position="365"/>
    </location>
    <ligand>
        <name>substrate</name>
    </ligand>
</feature>
<dbReference type="AlphaFoldDB" id="A0A2H5XD33"/>
<keyword evidence="5 8" id="KW-0457">Lysine biosynthesis</keyword>
<dbReference type="PANTHER" id="PTHR43727:SF2">
    <property type="entry name" value="GROUP IV DECARBOXYLASE"/>
    <property type="match status" value="1"/>
</dbReference>
<feature type="active site" description="Proton donor" evidence="7">
    <location>
        <position position="364"/>
    </location>
</feature>
<evidence type="ECO:0000256" key="6">
    <source>
        <dbReference type="NCBIfam" id="TIGR01048"/>
    </source>
</evidence>
<proteinExistence type="inferred from homology"/>
<dbReference type="Gene3D" id="3.20.20.10">
    <property type="entry name" value="Alanine racemase"/>
    <property type="match status" value="1"/>
</dbReference>
<accession>A0A2H5XD33</accession>
<evidence type="ECO:0000256" key="8">
    <source>
        <dbReference type="RuleBase" id="RU003738"/>
    </source>
</evidence>
<protein>
    <recommendedName>
        <fullName evidence="5 6">Diaminopimelate decarboxylase</fullName>
        <shortName evidence="5">DAP decarboxylase</shortName>
        <shortName evidence="5">DAPDC</shortName>
        <ecNumber evidence="5 6">4.1.1.20</ecNumber>
    </recommendedName>
</protein>
<dbReference type="GO" id="GO:0008836">
    <property type="term" value="F:diaminopimelate decarboxylase activity"/>
    <property type="evidence" value="ECO:0007669"/>
    <property type="project" value="UniProtKB-UniRule"/>
</dbReference>
<dbReference type="GO" id="GO:0009089">
    <property type="term" value="P:lysine biosynthetic process via diaminopimelate"/>
    <property type="evidence" value="ECO:0007669"/>
    <property type="project" value="UniProtKB-UniRule"/>
</dbReference>
<evidence type="ECO:0000256" key="2">
    <source>
        <dbReference type="ARBA" id="ARBA00022793"/>
    </source>
</evidence>
<comment type="caution">
    <text evidence="10">The sequence shown here is derived from an EMBL/GenBank/DDBJ whole genome shotgun (WGS) entry which is preliminary data.</text>
</comment>
<evidence type="ECO:0000259" key="9">
    <source>
        <dbReference type="Pfam" id="PF02784"/>
    </source>
</evidence>
<feature type="domain" description="Orn/DAP/Arg decarboxylase 2 N-terminal" evidence="9">
    <location>
        <begin position="43"/>
        <end position="299"/>
    </location>
</feature>
<gene>
    <name evidence="5 10" type="primary">lysA</name>
    <name evidence="10" type="ORF">HRbin17_01568</name>
</gene>